<dbReference type="EMBL" id="QUOV01000001">
    <property type="protein sequence ID" value="REL34319.1"/>
    <property type="molecule type" value="Genomic_DNA"/>
</dbReference>
<comment type="caution">
    <text evidence="1">The sequence shown here is derived from an EMBL/GenBank/DDBJ whole genome shotgun (WGS) entry which is preliminary data.</text>
</comment>
<dbReference type="AlphaFoldDB" id="A0A3E0UBR3"/>
<evidence type="ECO:0000313" key="1">
    <source>
        <dbReference type="EMBL" id="REL34319.1"/>
    </source>
</evidence>
<evidence type="ECO:0000313" key="2">
    <source>
        <dbReference type="Proteomes" id="UP000256999"/>
    </source>
</evidence>
<gene>
    <name evidence="1" type="ORF">DXX92_02560</name>
</gene>
<sequence length="88" mass="9506">MASGWHTAALTMKLIVASDAKPAGGLIGAGVDQLRFNQAVRPGDSLQAKVTVIEAKASSSSPNRDWLLLLCRRQTKSSKRYAAMYQML</sequence>
<proteinExistence type="predicted"/>
<dbReference type="Proteomes" id="UP000256999">
    <property type="component" value="Unassembled WGS sequence"/>
</dbReference>
<organism evidence="1 2">
    <name type="scientific">Thalassotalea euphylliae</name>
    <dbReference type="NCBI Taxonomy" id="1655234"/>
    <lineage>
        <taxon>Bacteria</taxon>
        <taxon>Pseudomonadati</taxon>
        <taxon>Pseudomonadota</taxon>
        <taxon>Gammaproteobacteria</taxon>
        <taxon>Alteromonadales</taxon>
        <taxon>Colwelliaceae</taxon>
        <taxon>Thalassotalea</taxon>
    </lineage>
</organism>
<dbReference type="Gene3D" id="3.10.129.10">
    <property type="entry name" value="Hotdog Thioesterase"/>
    <property type="match status" value="1"/>
</dbReference>
<reference evidence="1 2" key="1">
    <citation type="submission" date="2018-08" db="EMBL/GenBank/DDBJ databases">
        <title>Thalassotalea euphylliae genome.</title>
        <authorList>
            <person name="Summers S."/>
            <person name="Rice S.A."/>
            <person name="Freckelton M.L."/>
            <person name="Nedved B.T."/>
            <person name="Hadfield M.G."/>
        </authorList>
    </citation>
    <scope>NUCLEOTIDE SEQUENCE [LARGE SCALE GENOMIC DNA]</scope>
    <source>
        <strain evidence="1 2">H2</strain>
    </source>
</reference>
<dbReference type="InterPro" id="IPR029069">
    <property type="entry name" value="HotDog_dom_sf"/>
</dbReference>
<protein>
    <submittedName>
        <fullName evidence="1">Uncharacterized protein</fullName>
    </submittedName>
</protein>
<name>A0A3E0UBR3_9GAMM</name>
<dbReference type="SUPFAM" id="SSF54637">
    <property type="entry name" value="Thioesterase/thiol ester dehydrase-isomerase"/>
    <property type="match status" value="1"/>
</dbReference>
<accession>A0A3E0UBR3</accession>